<dbReference type="Gene3D" id="3.40.50.1820">
    <property type="entry name" value="alpha/beta hydrolase"/>
    <property type="match status" value="1"/>
</dbReference>
<dbReference type="InterPro" id="IPR001031">
    <property type="entry name" value="Thioesterase"/>
</dbReference>
<dbReference type="InterPro" id="IPR029058">
    <property type="entry name" value="AB_hydrolase_fold"/>
</dbReference>
<dbReference type="Gene3D" id="1.10.1200.10">
    <property type="entry name" value="ACP-like"/>
    <property type="match status" value="1"/>
</dbReference>
<dbReference type="EMBL" id="BNCQ01000012">
    <property type="protein sequence ID" value="GIM02637.1"/>
    <property type="molecule type" value="Genomic_DNA"/>
</dbReference>
<name>A0A8J4G917_9CHLO</name>
<accession>A0A8J4G917</accession>
<dbReference type="Pfam" id="PF00550">
    <property type="entry name" value="PP-binding"/>
    <property type="match status" value="1"/>
</dbReference>
<feature type="non-terminal residue" evidence="5">
    <location>
        <position position="581"/>
    </location>
</feature>
<dbReference type="InterPro" id="IPR036736">
    <property type="entry name" value="ACP-like_sf"/>
</dbReference>
<evidence type="ECO:0000256" key="3">
    <source>
        <dbReference type="SAM" id="MobiDB-lite"/>
    </source>
</evidence>
<dbReference type="InterPro" id="IPR009081">
    <property type="entry name" value="PP-bd_ACP"/>
</dbReference>
<dbReference type="AlphaFoldDB" id="A0A8J4G917"/>
<evidence type="ECO:0000313" key="6">
    <source>
        <dbReference type="Proteomes" id="UP000722791"/>
    </source>
</evidence>
<dbReference type="SUPFAM" id="SSF53474">
    <property type="entry name" value="alpha/beta-Hydrolases"/>
    <property type="match status" value="1"/>
</dbReference>
<dbReference type="GO" id="GO:0006633">
    <property type="term" value="P:fatty acid biosynthetic process"/>
    <property type="evidence" value="ECO:0007669"/>
    <property type="project" value="TreeGrafter"/>
</dbReference>
<evidence type="ECO:0000313" key="5">
    <source>
        <dbReference type="EMBL" id="GIM02637.1"/>
    </source>
</evidence>
<feature type="domain" description="Carrier" evidence="4">
    <location>
        <begin position="110"/>
        <end position="187"/>
    </location>
</feature>
<protein>
    <recommendedName>
        <fullName evidence="4">Carrier domain-containing protein</fullName>
    </recommendedName>
</protein>
<gene>
    <name evidence="5" type="ORF">Vretimale_7423</name>
</gene>
<feature type="compositionally biased region" description="Acidic residues" evidence="3">
    <location>
        <begin position="212"/>
        <end position="229"/>
    </location>
</feature>
<feature type="compositionally biased region" description="Low complexity" evidence="3">
    <location>
        <begin position="262"/>
        <end position="280"/>
    </location>
</feature>
<keyword evidence="1" id="KW-0596">Phosphopantetheine</keyword>
<comment type="caution">
    <text evidence="5">The sequence shown here is derived from an EMBL/GenBank/DDBJ whole genome shotgun (WGS) entry which is preliminary data.</text>
</comment>
<evidence type="ECO:0000256" key="1">
    <source>
        <dbReference type="ARBA" id="ARBA00022450"/>
    </source>
</evidence>
<dbReference type="PANTHER" id="PTHR43775">
    <property type="entry name" value="FATTY ACID SYNTHASE"/>
    <property type="match status" value="1"/>
</dbReference>
<feature type="non-terminal residue" evidence="5">
    <location>
        <position position="1"/>
    </location>
</feature>
<reference evidence="5" key="1">
    <citation type="journal article" date="2021" name="Proc. Natl. Acad. Sci. U.S.A.">
        <title>Three genomes in the algal genus Volvox reveal the fate of a haploid sex-determining region after a transition to homothallism.</title>
        <authorList>
            <person name="Yamamoto K."/>
            <person name="Hamaji T."/>
            <person name="Kawai-Toyooka H."/>
            <person name="Matsuzaki R."/>
            <person name="Takahashi F."/>
            <person name="Nishimura Y."/>
            <person name="Kawachi M."/>
            <person name="Noguchi H."/>
            <person name="Minakuchi Y."/>
            <person name="Umen J.G."/>
            <person name="Toyoda A."/>
            <person name="Nozaki H."/>
        </authorList>
    </citation>
    <scope>NUCLEOTIDE SEQUENCE</scope>
    <source>
        <strain evidence="5">NIES-3785</strain>
    </source>
</reference>
<keyword evidence="2" id="KW-0597">Phosphoprotein</keyword>
<dbReference type="GO" id="GO:0004312">
    <property type="term" value="F:fatty acid synthase activity"/>
    <property type="evidence" value="ECO:0007669"/>
    <property type="project" value="TreeGrafter"/>
</dbReference>
<dbReference type="PANTHER" id="PTHR43775:SF37">
    <property type="entry name" value="SI:DKEY-61P9.11"/>
    <property type="match status" value="1"/>
</dbReference>
<proteinExistence type="predicted"/>
<sequence length="581" mass="62992">AWFALEAGPAASAIHPEDATLASPSLLTSPSIHVRSGAIRLTPGGEGSGLPTPIVRFNGAVLVSIDAAAPDVARAIAAATTADVTAEIDTAADADADAASAVDPTLLAMSPEERQLHLAGRIMLEVRSLVGRQVHPAEPLIGAGVDSRAGMELRRGLSEALGVALPVTLLYDHQSVNEIVGYIEGQLDRIAGADHHQEDEDEGIEDLSLHDSDDEEAASTGDGEEEEELGGQHEHSARHFRSRRSRGQRERQQRQRQRQRSHAAAAAGSDAAAPSSLLKVLRPPPTPRPLFLAAPGVANAQSAYFSFSAFLQWADQPIYVLDKDNDLDIQSLARRNALDILAVQPEGPFLIGGHSYGGAVAMAISLLLEEWGHDVGLLVIMDTPRPEQVRPLQPDATECTEEDALELMEMILGALGRDAIGLGSSIAHPRESEEWKSMSLQQKYEFFAPIWRVMRDDAMPVEEVRLQVEYVALAVKRGSQVSDMRRHRFSGRLLGARVLYFRASTPGACDYVNDSRFWMYAHGICWHDLCTDLQVIDVPGDHFSLLRQGVRDMSYIVSALKQYLGPFGWAETLRRDGGGGG</sequence>
<evidence type="ECO:0000256" key="2">
    <source>
        <dbReference type="ARBA" id="ARBA00022553"/>
    </source>
</evidence>
<evidence type="ECO:0000259" key="4">
    <source>
        <dbReference type="PROSITE" id="PS50075"/>
    </source>
</evidence>
<organism evidence="5 6">
    <name type="scientific">Volvox reticuliferus</name>
    <dbReference type="NCBI Taxonomy" id="1737510"/>
    <lineage>
        <taxon>Eukaryota</taxon>
        <taxon>Viridiplantae</taxon>
        <taxon>Chlorophyta</taxon>
        <taxon>core chlorophytes</taxon>
        <taxon>Chlorophyceae</taxon>
        <taxon>CS clade</taxon>
        <taxon>Chlamydomonadales</taxon>
        <taxon>Volvocaceae</taxon>
        <taxon>Volvox</taxon>
    </lineage>
</organism>
<dbReference type="Proteomes" id="UP000722791">
    <property type="component" value="Unassembled WGS sequence"/>
</dbReference>
<dbReference type="PROSITE" id="PS50075">
    <property type="entry name" value="CARRIER"/>
    <property type="match status" value="1"/>
</dbReference>
<dbReference type="GO" id="GO:0031177">
    <property type="term" value="F:phosphopantetheine binding"/>
    <property type="evidence" value="ECO:0007669"/>
    <property type="project" value="InterPro"/>
</dbReference>
<dbReference type="SUPFAM" id="SSF47336">
    <property type="entry name" value="ACP-like"/>
    <property type="match status" value="1"/>
</dbReference>
<dbReference type="SMART" id="SM00823">
    <property type="entry name" value="PKS_PP"/>
    <property type="match status" value="1"/>
</dbReference>
<feature type="region of interest" description="Disordered" evidence="3">
    <location>
        <begin position="194"/>
        <end position="280"/>
    </location>
</feature>
<dbReference type="InterPro" id="IPR050091">
    <property type="entry name" value="PKS_NRPS_Biosynth_Enz"/>
</dbReference>
<dbReference type="Pfam" id="PF00975">
    <property type="entry name" value="Thioesterase"/>
    <property type="match status" value="1"/>
</dbReference>
<dbReference type="InterPro" id="IPR020806">
    <property type="entry name" value="PKS_PP-bd"/>
</dbReference>